<accession>A0ABX0B9R7</accession>
<dbReference type="Proteomes" id="UP000471672">
    <property type="component" value="Unassembled WGS sequence"/>
</dbReference>
<protein>
    <submittedName>
        <fullName evidence="3">Uncharacterized protein</fullName>
    </submittedName>
</protein>
<gene>
    <name evidence="3" type="ORF">GYH36_02605</name>
</gene>
<reference evidence="3 4" key="1">
    <citation type="journal article" date="2021" name="Arch. Microbiol.">
        <title>Cellulosimicrobium fucosivorans sp. nov., isolated from San Elijo Lagoon, contains a fucose metabolic pathway linked to carotenoid production.</title>
        <authorList>
            <person name="Aviles F.A."/>
            <person name="Kyndt J.A."/>
        </authorList>
    </citation>
    <scope>NUCLEOTIDE SEQUENCE [LARGE SCALE GENOMIC DNA]</scope>
    <source>
        <strain evidence="3 4">SE3</strain>
    </source>
</reference>
<feature type="transmembrane region" description="Helical" evidence="2">
    <location>
        <begin position="161"/>
        <end position="179"/>
    </location>
</feature>
<evidence type="ECO:0000313" key="3">
    <source>
        <dbReference type="EMBL" id="NDO88370.1"/>
    </source>
</evidence>
<feature type="transmembrane region" description="Helical" evidence="2">
    <location>
        <begin position="134"/>
        <end position="155"/>
    </location>
</feature>
<feature type="transmembrane region" description="Helical" evidence="2">
    <location>
        <begin position="38"/>
        <end position="59"/>
    </location>
</feature>
<sequence>MSAAGRDAARDAAREAEREPEREAERDRDGRAAGRPRLWPLAAGVLFGAALAVALAVGVSDLDQVARVLVAAAFVYLGSAALGRRSAAWPLFGLTFVLIGLGYALPGVDPLWAMVALVAVLAVYGLARGEIRPAWGLPLQLVALVAAVAVALAVAALGQPWAGLLVGAGLLGHAAWDVHHLRTRRVVAPTLAEFCCALDAVLGVAVIALSVTG</sequence>
<feature type="compositionally biased region" description="Basic and acidic residues" evidence="1">
    <location>
        <begin position="7"/>
        <end position="31"/>
    </location>
</feature>
<comment type="caution">
    <text evidence="3">The sequence shown here is derived from an EMBL/GenBank/DDBJ whole genome shotgun (WGS) entry which is preliminary data.</text>
</comment>
<feature type="region of interest" description="Disordered" evidence="1">
    <location>
        <begin position="1"/>
        <end position="31"/>
    </location>
</feature>
<organism evidence="3 4">
    <name type="scientific">Cellulosimicrobium composti</name>
    <dbReference type="NCBI Taxonomy" id="2672572"/>
    <lineage>
        <taxon>Bacteria</taxon>
        <taxon>Bacillati</taxon>
        <taxon>Actinomycetota</taxon>
        <taxon>Actinomycetes</taxon>
        <taxon>Micrococcales</taxon>
        <taxon>Promicromonosporaceae</taxon>
        <taxon>Cellulosimicrobium</taxon>
    </lineage>
</organism>
<proteinExistence type="predicted"/>
<feature type="transmembrane region" description="Helical" evidence="2">
    <location>
        <begin position="191"/>
        <end position="211"/>
    </location>
</feature>
<evidence type="ECO:0000313" key="4">
    <source>
        <dbReference type="Proteomes" id="UP000471672"/>
    </source>
</evidence>
<feature type="transmembrane region" description="Helical" evidence="2">
    <location>
        <begin position="65"/>
        <end position="82"/>
    </location>
</feature>
<keyword evidence="2" id="KW-0812">Transmembrane</keyword>
<feature type="transmembrane region" description="Helical" evidence="2">
    <location>
        <begin position="111"/>
        <end position="127"/>
    </location>
</feature>
<keyword evidence="2" id="KW-0472">Membrane</keyword>
<feature type="transmembrane region" description="Helical" evidence="2">
    <location>
        <begin position="87"/>
        <end position="105"/>
    </location>
</feature>
<keyword evidence="4" id="KW-1185">Reference proteome</keyword>
<evidence type="ECO:0000256" key="2">
    <source>
        <dbReference type="SAM" id="Phobius"/>
    </source>
</evidence>
<keyword evidence="2" id="KW-1133">Transmembrane helix</keyword>
<evidence type="ECO:0000256" key="1">
    <source>
        <dbReference type="SAM" id="MobiDB-lite"/>
    </source>
</evidence>
<dbReference type="EMBL" id="JAAFAN010000005">
    <property type="protein sequence ID" value="NDO88370.1"/>
    <property type="molecule type" value="Genomic_DNA"/>
</dbReference>
<name>A0ABX0B9R7_9MICO</name>
<dbReference type="RefSeq" id="WP_162289011.1">
    <property type="nucleotide sequence ID" value="NZ_JAAFAN010000005.1"/>
</dbReference>